<keyword evidence="3 6" id="KW-0812">Transmembrane</keyword>
<evidence type="ECO:0000256" key="3">
    <source>
        <dbReference type="ARBA" id="ARBA00022692"/>
    </source>
</evidence>
<dbReference type="OrthoDB" id="9775903at2"/>
<organism evidence="7 8">
    <name type="scientific">Lachnospira eligens</name>
    <dbReference type="NCBI Taxonomy" id="39485"/>
    <lineage>
        <taxon>Bacteria</taxon>
        <taxon>Bacillati</taxon>
        <taxon>Bacillota</taxon>
        <taxon>Clostridia</taxon>
        <taxon>Lachnospirales</taxon>
        <taxon>Lachnospiraceae</taxon>
        <taxon>Lachnospira</taxon>
    </lineage>
</organism>
<evidence type="ECO:0000256" key="6">
    <source>
        <dbReference type="SAM" id="Phobius"/>
    </source>
</evidence>
<feature type="transmembrane region" description="Helical" evidence="6">
    <location>
        <begin position="210"/>
        <end position="230"/>
    </location>
</feature>
<dbReference type="PANTHER" id="PTHR30213:SF0">
    <property type="entry name" value="UPF0761 MEMBRANE PROTEIN YIHY"/>
    <property type="match status" value="1"/>
</dbReference>
<dbReference type="NCBIfam" id="TIGR00765">
    <property type="entry name" value="yihY_not_rbn"/>
    <property type="match status" value="1"/>
</dbReference>
<evidence type="ECO:0000256" key="4">
    <source>
        <dbReference type="ARBA" id="ARBA00022989"/>
    </source>
</evidence>
<evidence type="ECO:0000256" key="5">
    <source>
        <dbReference type="ARBA" id="ARBA00023136"/>
    </source>
</evidence>
<dbReference type="Pfam" id="PF03631">
    <property type="entry name" value="Virul_fac_BrkB"/>
    <property type="match status" value="1"/>
</dbReference>
<accession>A0A174YRX2</accession>
<evidence type="ECO:0000256" key="2">
    <source>
        <dbReference type="ARBA" id="ARBA00022475"/>
    </source>
</evidence>
<dbReference type="PANTHER" id="PTHR30213">
    <property type="entry name" value="INNER MEMBRANE PROTEIN YHJD"/>
    <property type="match status" value="1"/>
</dbReference>
<dbReference type="RefSeq" id="WP_055215127.1">
    <property type="nucleotide sequence ID" value="NZ_CZBU01000002.1"/>
</dbReference>
<gene>
    <name evidence="7" type="primary">yihY</name>
    <name evidence="7" type="ORF">ERS852490_01057</name>
</gene>
<feature type="transmembrane region" description="Helical" evidence="6">
    <location>
        <begin position="29"/>
        <end position="49"/>
    </location>
</feature>
<sequence>MLNLILLIKRIITKISEDRIGDYASSACYYLMLSFFPFFIGLLSLIKFLPVSKADLLKIIYGVLPTQLQPIVQVMLTDIYDNSTTALTLITAIAIIWAAGKGFMAIVRGLKQIYRKGNQKNWLFQRIRASIYALIFMILIIASLILMVFGNNIMNFTMKYIPQLTNVVVIFRGIFNSKHFLFPSIFTLFFTIAFSLVSRRGKKFYKEIPGAFLSALGWYLFTALYSLYVGHSPNFSYMYGSLATIIIALIWMYACMIIIFIGAEINYFINDEKIFKHYLGKKSK</sequence>
<dbReference type="AlphaFoldDB" id="A0A174YRX2"/>
<dbReference type="InterPro" id="IPR017039">
    <property type="entry name" value="Virul_fac_BrkB"/>
</dbReference>
<feature type="transmembrane region" description="Helical" evidence="6">
    <location>
        <begin position="131"/>
        <end position="150"/>
    </location>
</feature>
<keyword evidence="5 6" id="KW-0472">Membrane</keyword>
<protein>
    <submittedName>
        <fullName evidence="7">YihY family inner membrane protein</fullName>
    </submittedName>
</protein>
<reference evidence="7 8" key="1">
    <citation type="submission" date="2015-09" db="EMBL/GenBank/DDBJ databases">
        <authorList>
            <consortium name="Pathogen Informatics"/>
        </authorList>
    </citation>
    <scope>NUCLEOTIDE SEQUENCE [LARGE SCALE GENOMIC DNA]</scope>
    <source>
        <strain evidence="7 8">2789STDY5834875</strain>
    </source>
</reference>
<feature type="transmembrane region" description="Helical" evidence="6">
    <location>
        <begin position="242"/>
        <end position="269"/>
    </location>
</feature>
<proteinExistence type="predicted"/>
<dbReference type="Proteomes" id="UP000095621">
    <property type="component" value="Unassembled WGS sequence"/>
</dbReference>
<feature type="transmembrane region" description="Helical" evidence="6">
    <location>
        <begin position="180"/>
        <end position="198"/>
    </location>
</feature>
<dbReference type="PIRSF" id="PIRSF035875">
    <property type="entry name" value="RNase_BN"/>
    <property type="match status" value="1"/>
</dbReference>
<evidence type="ECO:0000313" key="8">
    <source>
        <dbReference type="Proteomes" id="UP000095621"/>
    </source>
</evidence>
<evidence type="ECO:0000313" key="7">
    <source>
        <dbReference type="EMBL" id="CUQ76442.1"/>
    </source>
</evidence>
<keyword evidence="4 6" id="KW-1133">Transmembrane helix</keyword>
<evidence type="ECO:0000256" key="1">
    <source>
        <dbReference type="ARBA" id="ARBA00004651"/>
    </source>
</evidence>
<dbReference type="GO" id="GO:0005886">
    <property type="term" value="C:plasma membrane"/>
    <property type="evidence" value="ECO:0007669"/>
    <property type="project" value="UniProtKB-SubCell"/>
</dbReference>
<dbReference type="EMBL" id="CZBU01000002">
    <property type="protein sequence ID" value="CUQ76442.1"/>
    <property type="molecule type" value="Genomic_DNA"/>
</dbReference>
<feature type="transmembrane region" description="Helical" evidence="6">
    <location>
        <begin position="86"/>
        <end position="110"/>
    </location>
</feature>
<name>A0A174YRX2_9FIRM</name>
<keyword evidence="2" id="KW-1003">Cell membrane</keyword>
<comment type="subcellular location">
    <subcellularLocation>
        <location evidence="1">Cell membrane</location>
        <topology evidence="1">Multi-pass membrane protein</topology>
    </subcellularLocation>
</comment>